<keyword evidence="9" id="KW-0408">Iron</keyword>
<evidence type="ECO:0000256" key="8">
    <source>
        <dbReference type="ARBA" id="ARBA00023288"/>
    </source>
</evidence>
<feature type="signal peptide" evidence="10">
    <location>
        <begin position="1"/>
        <end position="18"/>
    </location>
</feature>
<reference evidence="13" key="5">
    <citation type="submission" date="2018-04" db="UniProtKB">
        <authorList>
            <consortium name="EnsemblFungi"/>
        </authorList>
    </citation>
    <scope>IDENTIFICATION</scope>
    <source>
        <strain evidence="13">R3-111a-1</strain>
    </source>
</reference>
<dbReference type="GO" id="GO:0046872">
    <property type="term" value="F:metal ion binding"/>
    <property type="evidence" value="ECO:0007669"/>
    <property type="project" value="UniProtKB-UniRule"/>
</dbReference>
<proteinExistence type="inferred from homology"/>
<evidence type="ECO:0000259" key="11">
    <source>
        <dbReference type="PROSITE" id="PS52012"/>
    </source>
</evidence>
<reference evidence="12" key="2">
    <citation type="submission" date="2010-07" db="EMBL/GenBank/DDBJ databases">
        <authorList>
            <consortium name="The Broad Institute Genome Sequencing Platform"/>
            <consortium name="Broad Institute Genome Sequencing Center for Infectious Disease"/>
            <person name="Ma L.-J."/>
            <person name="Dead R."/>
            <person name="Young S."/>
            <person name="Zeng Q."/>
            <person name="Koehrsen M."/>
            <person name="Alvarado L."/>
            <person name="Berlin A."/>
            <person name="Chapman S.B."/>
            <person name="Chen Z."/>
            <person name="Freedman E."/>
            <person name="Gellesch M."/>
            <person name="Goldberg J."/>
            <person name="Griggs A."/>
            <person name="Gujja S."/>
            <person name="Heilman E.R."/>
            <person name="Heiman D."/>
            <person name="Hepburn T."/>
            <person name="Howarth C."/>
            <person name="Jen D."/>
            <person name="Larson L."/>
            <person name="Mehta T."/>
            <person name="Neiman D."/>
            <person name="Pearson M."/>
            <person name="Roberts A."/>
            <person name="Saif S."/>
            <person name="Shea T."/>
            <person name="Shenoy N."/>
            <person name="Sisk P."/>
            <person name="Stolte C."/>
            <person name="Sykes S."/>
            <person name="Walk T."/>
            <person name="White J."/>
            <person name="Yandava C."/>
            <person name="Haas B."/>
            <person name="Nusbaum C."/>
            <person name="Birren B."/>
        </authorList>
    </citation>
    <scope>NUCLEOTIDE SEQUENCE</scope>
    <source>
        <strain evidence="12">R3-111a-1</strain>
    </source>
</reference>
<dbReference type="GO" id="GO:0098552">
    <property type="term" value="C:side of membrane"/>
    <property type="evidence" value="ECO:0007669"/>
    <property type="project" value="UniProtKB-KW"/>
</dbReference>
<keyword evidence="6 10" id="KW-0732">Signal</keyword>
<dbReference type="GO" id="GO:0005576">
    <property type="term" value="C:extracellular region"/>
    <property type="evidence" value="ECO:0007669"/>
    <property type="project" value="UniProtKB-SubCell"/>
</dbReference>
<dbReference type="EMBL" id="GL385397">
    <property type="protein sequence ID" value="EJT76738.1"/>
    <property type="molecule type" value="Genomic_DNA"/>
</dbReference>
<evidence type="ECO:0000313" key="13">
    <source>
        <dbReference type="EnsemblFungi" id="EJT76738"/>
    </source>
</evidence>
<evidence type="ECO:0000256" key="10">
    <source>
        <dbReference type="SAM" id="SignalP"/>
    </source>
</evidence>
<keyword evidence="8" id="KW-0449">Lipoprotein</keyword>
<accession>J3NZF5</accession>
<feature type="disulfide bond" evidence="9">
    <location>
        <begin position="45"/>
        <end position="52"/>
    </location>
</feature>
<name>J3NZF5_GAET3</name>
<dbReference type="HOGENOM" id="CLU_063084_4_2_1"/>
<evidence type="ECO:0000256" key="9">
    <source>
        <dbReference type="PROSITE-ProRule" id="PRU01356"/>
    </source>
</evidence>
<organism evidence="12">
    <name type="scientific">Gaeumannomyces tritici (strain R3-111a-1)</name>
    <name type="common">Wheat and barley take-all root rot fungus</name>
    <name type="synonym">Gaeumannomyces graminis var. tritici</name>
    <dbReference type="NCBI Taxonomy" id="644352"/>
    <lineage>
        <taxon>Eukaryota</taxon>
        <taxon>Fungi</taxon>
        <taxon>Dikarya</taxon>
        <taxon>Ascomycota</taxon>
        <taxon>Pezizomycotina</taxon>
        <taxon>Sordariomycetes</taxon>
        <taxon>Sordariomycetidae</taxon>
        <taxon>Magnaporthales</taxon>
        <taxon>Magnaporthaceae</taxon>
        <taxon>Gaeumannomyces</taxon>
    </lineage>
</organism>
<keyword evidence="5" id="KW-0325">Glycoprotein</keyword>
<dbReference type="Pfam" id="PF05730">
    <property type="entry name" value="CFEM"/>
    <property type="match status" value="1"/>
</dbReference>
<dbReference type="Proteomes" id="UP000006039">
    <property type="component" value="Unassembled WGS sequence"/>
</dbReference>
<dbReference type="STRING" id="644352.J3NZF5"/>
<dbReference type="RefSeq" id="XP_009222738.1">
    <property type="nucleotide sequence ID" value="XM_009224474.1"/>
</dbReference>
<evidence type="ECO:0000256" key="4">
    <source>
        <dbReference type="ARBA" id="ARBA00022525"/>
    </source>
</evidence>
<comment type="subcellular location">
    <subcellularLocation>
        <location evidence="1">Membrane</location>
        <topology evidence="1">Lipid-anchor</topology>
        <topology evidence="1">GPI-anchor</topology>
    </subcellularLocation>
    <subcellularLocation>
        <location evidence="2">Secreted</location>
    </subcellularLocation>
</comment>
<comment type="similarity">
    <text evidence="3">Belongs to the RBT5 family.</text>
</comment>
<dbReference type="InterPro" id="IPR008427">
    <property type="entry name" value="Extracellular_membr_CFEM_dom"/>
</dbReference>
<dbReference type="AlphaFoldDB" id="J3NZF5"/>
<protein>
    <recommendedName>
        <fullName evidence="11">CFEM domain-containing protein</fullName>
    </recommendedName>
</protein>
<dbReference type="GeneID" id="20347112"/>
<keyword evidence="9" id="KW-0479">Metal-binding</keyword>
<keyword evidence="9" id="KW-0349">Heme</keyword>
<feature type="binding site" description="axial binding residue" evidence="9">
    <location>
        <position position="49"/>
    </location>
    <ligand>
        <name>heme</name>
        <dbReference type="ChEBI" id="CHEBI:30413"/>
    </ligand>
    <ligandPart>
        <name>Fe</name>
        <dbReference type="ChEBI" id="CHEBI:18248"/>
    </ligandPart>
</feature>
<dbReference type="EnsemblFungi" id="EJT76738">
    <property type="protein sequence ID" value="EJT76738"/>
    <property type="gene ID" value="GGTG_06654"/>
</dbReference>
<dbReference type="SMART" id="SM00747">
    <property type="entry name" value="CFEM"/>
    <property type="match status" value="1"/>
</dbReference>
<dbReference type="PROSITE" id="PS52012">
    <property type="entry name" value="CFEM"/>
    <property type="match status" value="1"/>
</dbReference>
<evidence type="ECO:0000256" key="5">
    <source>
        <dbReference type="ARBA" id="ARBA00022622"/>
    </source>
</evidence>
<reference evidence="14" key="1">
    <citation type="submission" date="2010-07" db="EMBL/GenBank/DDBJ databases">
        <title>The genome sequence of Gaeumannomyces graminis var. tritici strain R3-111a-1.</title>
        <authorList>
            <consortium name="The Broad Institute Genome Sequencing Platform"/>
            <person name="Ma L.-J."/>
            <person name="Dead R."/>
            <person name="Young S."/>
            <person name="Zeng Q."/>
            <person name="Koehrsen M."/>
            <person name="Alvarado L."/>
            <person name="Berlin A."/>
            <person name="Chapman S.B."/>
            <person name="Chen Z."/>
            <person name="Freedman E."/>
            <person name="Gellesch M."/>
            <person name="Goldberg J."/>
            <person name="Griggs A."/>
            <person name="Gujja S."/>
            <person name="Heilman E.R."/>
            <person name="Heiman D."/>
            <person name="Hepburn T."/>
            <person name="Howarth C."/>
            <person name="Jen D."/>
            <person name="Larson L."/>
            <person name="Mehta T."/>
            <person name="Neiman D."/>
            <person name="Pearson M."/>
            <person name="Roberts A."/>
            <person name="Saif S."/>
            <person name="Shea T."/>
            <person name="Shenoy N."/>
            <person name="Sisk P."/>
            <person name="Stolte C."/>
            <person name="Sykes S."/>
            <person name="Walk T."/>
            <person name="White J."/>
            <person name="Yandava C."/>
            <person name="Haas B."/>
            <person name="Nusbaum C."/>
            <person name="Birren B."/>
        </authorList>
    </citation>
    <scope>NUCLEOTIDE SEQUENCE [LARGE SCALE GENOMIC DNA]</scope>
    <source>
        <strain evidence="14">R3-111a-1</strain>
    </source>
</reference>
<evidence type="ECO:0000313" key="12">
    <source>
        <dbReference type="EMBL" id="EJT76738.1"/>
    </source>
</evidence>
<gene>
    <name evidence="13" type="primary">20347112</name>
    <name evidence="12" type="ORF">GGTG_06654</name>
</gene>
<comment type="caution">
    <text evidence="9">Lacks conserved residue(s) required for the propagation of feature annotation.</text>
</comment>
<evidence type="ECO:0000256" key="2">
    <source>
        <dbReference type="ARBA" id="ARBA00004613"/>
    </source>
</evidence>
<evidence type="ECO:0000256" key="3">
    <source>
        <dbReference type="ARBA" id="ARBA00010031"/>
    </source>
</evidence>
<evidence type="ECO:0000313" key="14">
    <source>
        <dbReference type="Proteomes" id="UP000006039"/>
    </source>
</evidence>
<evidence type="ECO:0000256" key="1">
    <source>
        <dbReference type="ARBA" id="ARBA00004589"/>
    </source>
</evidence>
<feature type="chain" id="PRO_5015094681" description="CFEM domain-containing protein" evidence="10">
    <location>
        <begin position="19"/>
        <end position="150"/>
    </location>
</feature>
<reference evidence="13" key="4">
    <citation type="journal article" date="2015" name="G3 (Bethesda)">
        <title>Genome sequences of three phytopathogenic species of the Magnaporthaceae family of fungi.</title>
        <authorList>
            <person name="Okagaki L.H."/>
            <person name="Nunes C.C."/>
            <person name="Sailsbery J."/>
            <person name="Clay B."/>
            <person name="Brown D."/>
            <person name="John T."/>
            <person name="Oh Y."/>
            <person name="Young N."/>
            <person name="Fitzgerald M."/>
            <person name="Haas B.J."/>
            <person name="Zeng Q."/>
            <person name="Young S."/>
            <person name="Adiconis X."/>
            <person name="Fan L."/>
            <person name="Levin J.Z."/>
            <person name="Mitchell T.K."/>
            <person name="Okubara P.A."/>
            <person name="Farman M.L."/>
            <person name="Kohn L.M."/>
            <person name="Birren B."/>
            <person name="Ma L.-J."/>
            <person name="Dean R.A."/>
        </authorList>
    </citation>
    <scope>NUCLEOTIDE SEQUENCE</scope>
    <source>
        <strain evidence="13">R3-111a-1</strain>
    </source>
</reference>
<sequence length="150" mass="14254">MRVFSTLVLAAVTSAAAADDVGSLLSQIPACAFPCFAEASKSSGCSLTDYKCMCNNMLQVQNAAANCLTTSCQVDDLAKLATMSSQLCQAIAGTSGTAKATGAVATGSTAGTASGAAATGTAPTPAGAGRSVAAVGVAGLAVVAAAALVA</sequence>
<feature type="domain" description="CFEM" evidence="11">
    <location>
        <begin position="1"/>
        <end position="116"/>
    </location>
</feature>
<dbReference type="eggNOG" id="ENOG502R8TR">
    <property type="taxonomic scope" value="Eukaryota"/>
</dbReference>
<dbReference type="VEuPathDB" id="FungiDB:GGTG_06654"/>
<keyword evidence="7 9" id="KW-1015">Disulfide bond</keyword>
<keyword evidence="14" id="KW-1185">Reference proteome</keyword>
<keyword evidence="4" id="KW-0964">Secreted</keyword>
<evidence type="ECO:0000256" key="6">
    <source>
        <dbReference type="ARBA" id="ARBA00022729"/>
    </source>
</evidence>
<dbReference type="OrthoDB" id="5225279at2759"/>
<keyword evidence="5" id="KW-0472">Membrane</keyword>
<keyword evidence="5" id="KW-0336">GPI-anchor</keyword>
<reference evidence="12" key="3">
    <citation type="submission" date="2010-09" db="EMBL/GenBank/DDBJ databases">
        <title>Annotation of Gaeumannomyces graminis var. tritici R3-111a-1.</title>
        <authorList>
            <consortium name="The Broad Institute Genome Sequencing Platform"/>
            <person name="Ma L.-J."/>
            <person name="Dead R."/>
            <person name="Young S.K."/>
            <person name="Zeng Q."/>
            <person name="Gargeya S."/>
            <person name="Fitzgerald M."/>
            <person name="Haas B."/>
            <person name="Abouelleil A."/>
            <person name="Alvarado L."/>
            <person name="Arachchi H.M."/>
            <person name="Berlin A."/>
            <person name="Brown A."/>
            <person name="Chapman S.B."/>
            <person name="Chen Z."/>
            <person name="Dunbar C."/>
            <person name="Freedman E."/>
            <person name="Gearin G."/>
            <person name="Gellesch M."/>
            <person name="Goldberg J."/>
            <person name="Griggs A."/>
            <person name="Gujja S."/>
            <person name="Heiman D."/>
            <person name="Howarth C."/>
            <person name="Larson L."/>
            <person name="Lui A."/>
            <person name="MacDonald P.J.P."/>
            <person name="Mehta T."/>
            <person name="Montmayeur A."/>
            <person name="Murphy C."/>
            <person name="Neiman D."/>
            <person name="Pearson M."/>
            <person name="Priest M."/>
            <person name="Roberts A."/>
            <person name="Saif S."/>
            <person name="Shea T."/>
            <person name="Shenoy N."/>
            <person name="Sisk P."/>
            <person name="Stolte C."/>
            <person name="Sykes S."/>
            <person name="Yandava C."/>
            <person name="Wortman J."/>
            <person name="Nusbaum C."/>
            <person name="Birren B."/>
        </authorList>
    </citation>
    <scope>NUCLEOTIDE SEQUENCE</scope>
    <source>
        <strain evidence="12">R3-111a-1</strain>
    </source>
</reference>
<evidence type="ECO:0000256" key="7">
    <source>
        <dbReference type="ARBA" id="ARBA00023157"/>
    </source>
</evidence>